<protein>
    <submittedName>
        <fullName evidence="9">Uncharacterized protein</fullName>
    </submittedName>
</protein>
<feature type="transmembrane region" description="Helical" evidence="8">
    <location>
        <begin position="6"/>
        <end position="27"/>
    </location>
</feature>
<dbReference type="AlphaFoldDB" id="A0A845F5N6"/>
<organism evidence="9 10">
    <name type="scientific">Guptibacillus hwajinpoensis</name>
    <dbReference type="NCBI Taxonomy" id="208199"/>
    <lineage>
        <taxon>Bacteria</taxon>
        <taxon>Bacillati</taxon>
        <taxon>Bacillota</taxon>
        <taxon>Bacilli</taxon>
        <taxon>Bacillales</taxon>
        <taxon>Guptibacillaceae</taxon>
        <taxon>Guptibacillus</taxon>
    </lineage>
</organism>
<dbReference type="Pfam" id="PF02535">
    <property type="entry name" value="Zip"/>
    <property type="match status" value="1"/>
</dbReference>
<evidence type="ECO:0000313" key="10">
    <source>
        <dbReference type="Proteomes" id="UP000447833"/>
    </source>
</evidence>
<feature type="transmembrane region" description="Helical" evidence="8">
    <location>
        <begin position="36"/>
        <end position="55"/>
    </location>
</feature>
<evidence type="ECO:0000256" key="2">
    <source>
        <dbReference type="ARBA" id="ARBA00006939"/>
    </source>
</evidence>
<keyword evidence="4 8" id="KW-0812">Transmembrane</keyword>
<dbReference type="EMBL" id="WMEY01000014">
    <property type="protein sequence ID" value="MYL66024.1"/>
    <property type="molecule type" value="Genomic_DNA"/>
</dbReference>
<evidence type="ECO:0000256" key="7">
    <source>
        <dbReference type="ARBA" id="ARBA00023136"/>
    </source>
</evidence>
<feature type="transmembrane region" description="Helical" evidence="8">
    <location>
        <begin position="180"/>
        <end position="203"/>
    </location>
</feature>
<feature type="transmembrane region" description="Helical" evidence="8">
    <location>
        <begin position="92"/>
        <end position="116"/>
    </location>
</feature>
<keyword evidence="3" id="KW-1003">Cell membrane</keyword>
<name>A0A845F5N6_9BACL</name>
<dbReference type="Proteomes" id="UP000447833">
    <property type="component" value="Unassembled WGS sequence"/>
</dbReference>
<evidence type="ECO:0000256" key="3">
    <source>
        <dbReference type="ARBA" id="ARBA00022475"/>
    </source>
</evidence>
<dbReference type="GO" id="GO:0005385">
    <property type="term" value="F:zinc ion transmembrane transporter activity"/>
    <property type="evidence" value="ECO:0007669"/>
    <property type="project" value="TreeGrafter"/>
</dbReference>
<accession>A0A845F5N6</accession>
<comment type="subcellular location">
    <subcellularLocation>
        <location evidence="1">Cell membrane</location>
        <topology evidence="1">Multi-pass membrane protein</topology>
    </subcellularLocation>
</comment>
<dbReference type="PANTHER" id="PTHR11040:SF211">
    <property type="entry name" value="ZINC TRANSPORTER ZIP11"/>
    <property type="match status" value="1"/>
</dbReference>
<dbReference type="InterPro" id="IPR003689">
    <property type="entry name" value="ZIP"/>
</dbReference>
<evidence type="ECO:0000256" key="8">
    <source>
        <dbReference type="SAM" id="Phobius"/>
    </source>
</evidence>
<feature type="transmembrane region" description="Helical" evidence="8">
    <location>
        <begin position="215"/>
        <end position="232"/>
    </location>
</feature>
<keyword evidence="6 8" id="KW-1133">Transmembrane helix</keyword>
<evidence type="ECO:0000313" key="9">
    <source>
        <dbReference type="EMBL" id="MYL66024.1"/>
    </source>
</evidence>
<sequence>MVTSLLTLFMIGFGGLMIGSFAGRMAFTYYQHRLEALYLICGGMLIGVIMFELIPESIRTYPFWALMAGASLSVFVCVFTDHAIHGMLRDKSYLPVFAFVLAIIFHNIPVGIALGMTLGEGIGISLLIALFIHHLPEGVALYILMRMNGVKRIFVIIGGSFVTIVLTVAAWFGMVSSQSILINGVFLGIAIGSLGYVALHEMIGQVVWKVLKRELYLYTCLGILLLSLYLQVAHEIF</sequence>
<dbReference type="RefSeq" id="WP_160921701.1">
    <property type="nucleotide sequence ID" value="NZ_WMEY01000014.1"/>
</dbReference>
<feature type="transmembrane region" description="Helical" evidence="8">
    <location>
        <begin position="61"/>
        <end position="80"/>
    </location>
</feature>
<evidence type="ECO:0000256" key="6">
    <source>
        <dbReference type="ARBA" id="ARBA00022989"/>
    </source>
</evidence>
<gene>
    <name evidence="9" type="ORF">GLW07_22115</name>
</gene>
<dbReference type="PANTHER" id="PTHR11040">
    <property type="entry name" value="ZINC/IRON TRANSPORTER"/>
    <property type="match status" value="1"/>
</dbReference>
<feature type="transmembrane region" description="Helical" evidence="8">
    <location>
        <begin position="153"/>
        <end position="174"/>
    </location>
</feature>
<feature type="transmembrane region" description="Helical" evidence="8">
    <location>
        <begin position="122"/>
        <end position="144"/>
    </location>
</feature>
<evidence type="ECO:0000256" key="5">
    <source>
        <dbReference type="ARBA" id="ARBA00022833"/>
    </source>
</evidence>
<comment type="similarity">
    <text evidence="2">Belongs to the ZIP transporter (TC 2.A.5) family.</text>
</comment>
<evidence type="ECO:0000256" key="4">
    <source>
        <dbReference type="ARBA" id="ARBA00022692"/>
    </source>
</evidence>
<reference evidence="9 10" key="1">
    <citation type="submission" date="2019-11" db="EMBL/GenBank/DDBJ databases">
        <title>Genome sequences of 17 halophilic strains isolated from different environments.</title>
        <authorList>
            <person name="Furrow R.E."/>
        </authorList>
    </citation>
    <scope>NUCLEOTIDE SEQUENCE [LARGE SCALE GENOMIC DNA]</scope>
    <source>
        <strain evidence="9 10">22506_14_FS</strain>
    </source>
</reference>
<evidence type="ECO:0000256" key="1">
    <source>
        <dbReference type="ARBA" id="ARBA00004651"/>
    </source>
</evidence>
<keyword evidence="5" id="KW-0862">Zinc</keyword>
<keyword evidence="7 8" id="KW-0472">Membrane</keyword>
<proteinExistence type="inferred from homology"/>
<comment type="caution">
    <text evidence="9">The sequence shown here is derived from an EMBL/GenBank/DDBJ whole genome shotgun (WGS) entry which is preliminary data.</text>
</comment>
<dbReference type="GO" id="GO:0005886">
    <property type="term" value="C:plasma membrane"/>
    <property type="evidence" value="ECO:0007669"/>
    <property type="project" value="UniProtKB-SubCell"/>
</dbReference>